<evidence type="ECO:0000313" key="2">
    <source>
        <dbReference type="EMBL" id="KIK93030.1"/>
    </source>
</evidence>
<accession>A0A0D0E615</accession>
<dbReference type="OrthoDB" id="3199820at2759"/>
<name>A0A0D0E615_9AGAM</name>
<dbReference type="InterPro" id="IPR042403">
    <property type="entry name" value="Spt21/Ams2"/>
</dbReference>
<dbReference type="HOGENOM" id="CLU_1078079_0_0_1"/>
<feature type="domain" description="Ams2/SPT21 N-terminal" evidence="1">
    <location>
        <begin position="4"/>
        <end position="86"/>
    </location>
</feature>
<organism evidence="2 3">
    <name type="scientific">Paxillus rubicundulus Ve08.2h10</name>
    <dbReference type="NCBI Taxonomy" id="930991"/>
    <lineage>
        <taxon>Eukaryota</taxon>
        <taxon>Fungi</taxon>
        <taxon>Dikarya</taxon>
        <taxon>Basidiomycota</taxon>
        <taxon>Agaricomycotina</taxon>
        <taxon>Agaricomycetes</taxon>
        <taxon>Agaricomycetidae</taxon>
        <taxon>Boletales</taxon>
        <taxon>Paxilineae</taxon>
        <taxon>Paxillaceae</taxon>
        <taxon>Paxillus</taxon>
    </lineage>
</organism>
<dbReference type="Proteomes" id="UP000054538">
    <property type="component" value="Unassembled WGS sequence"/>
</dbReference>
<proteinExistence type="predicted"/>
<dbReference type="AlphaFoldDB" id="A0A0D0E615"/>
<evidence type="ECO:0000313" key="3">
    <source>
        <dbReference type="Proteomes" id="UP000054538"/>
    </source>
</evidence>
<dbReference type="Pfam" id="PF25823">
    <property type="entry name" value="Ams2-SPT21_N"/>
    <property type="match status" value="1"/>
</dbReference>
<protein>
    <recommendedName>
        <fullName evidence="1">Ams2/SPT21 N-terminal domain-containing protein</fullName>
    </recommendedName>
</protein>
<dbReference type="EMBL" id="KN825220">
    <property type="protein sequence ID" value="KIK93030.1"/>
    <property type="molecule type" value="Genomic_DNA"/>
</dbReference>
<reference evidence="3" key="2">
    <citation type="submission" date="2015-01" db="EMBL/GenBank/DDBJ databases">
        <title>Evolutionary Origins and Diversification of the Mycorrhizal Mutualists.</title>
        <authorList>
            <consortium name="DOE Joint Genome Institute"/>
            <consortium name="Mycorrhizal Genomics Consortium"/>
            <person name="Kohler A."/>
            <person name="Kuo A."/>
            <person name="Nagy L.G."/>
            <person name="Floudas D."/>
            <person name="Copeland A."/>
            <person name="Barry K.W."/>
            <person name="Cichocki N."/>
            <person name="Veneault-Fourrey C."/>
            <person name="LaButti K."/>
            <person name="Lindquist E.A."/>
            <person name="Lipzen A."/>
            <person name="Lundell T."/>
            <person name="Morin E."/>
            <person name="Murat C."/>
            <person name="Riley R."/>
            <person name="Ohm R."/>
            <person name="Sun H."/>
            <person name="Tunlid A."/>
            <person name="Henrissat B."/>
            <person name="Grigoriev I.V."/>
            <person name="Hibbett D.S."/>
            <person name="Martin F."/>
        </authorList>
    </citation>
    <scope>NUCLEOTIDE SEQUENCE [LARGE SCALE GENOMIC DNA]</scope>
    <source>
        <strain evidence="3">Ve08.2h10</strain>
    </source>
</reference>
<dbReference type="InterPro" id="IPR057725">
    <property type="entry name" value="Ams2-SPT21_N"/>
</dbReference>
<dbReference type="PANTHER" id="PTHR39147:SF1">
    <property type="entry name" value="PROTEIN SPT21"/>
    <property type="match status" value="1"/>
</dbReference>
<keyword evidence="3" id="KW-1185">Reference proteome</keyword>
<reference evidence="2 3" key="1">
    <citation type="submission" date="2014-04" db="EMBL/GenBank/DDBJ databases">
        <authorList>
            <consortium name="DOE Joint Genome Institute"/>
            <person name="Kuo A."/>
            <person name="Kohler A."/>
            <person name="Jargeat P."/>
            <person name="Nagy L.G."/>
            <person name="Floudas D."/>
            <person name="Copeland A."/>
            <person name="Barry K.W."/>
            <person name="Cichocki N."/>
            <person name="Veneault-Fourrey C."/>
            <person name="LaButti K."/>
            <person name="Lindquist E.A."/>
            <person name="Lipzen A."/>
            <person name="Lundell T."/>
            <person name="Morin E."/>
            <person name="Murat C."/>
            <person name="Sun H."/>
            <person name="Tunlid A."/>
            <person name="Henrissat B."/>
            <person name="Grigoriev I.V."/>
            <person name="Hibbett D.S."/>
            <person name="Martin F."/>
            <person name="Nordberg H.P."/>
            <person name="Cantor M.N."/>
            <person name="Hua S.X."/>
        </authorList>
    </citation>
    <scope>NUCLEOTIDE SEQUENCE [LARGE SCALE GENOMIC DNA]</scope>
    <source>
        <strain evidence="2 3">Ve08.2h10</strain>
    </source>
</reference>
<evidence type="ECO:0000259" key="1">
    <source>
        <dbReference type="Pfam" id="PF25823"/>
    </source>
</evidence>
<sequence>MDATTHQVFLRVLYTINSSPQYILARSSVQVPTILYNGTRSQSSASEPQYAQASLKACLVAVCNSSPELLHDPERDFSLYVLDPLEAQPVPSHMPPESQCTKSPHGVAVALGLMSWALESDASESVYVTGAIVPNLGPSSSALEVIFALREVCLFHLTNPTSPSSVLRLANKELPRTNATDKTPTKGCFGRISPLMGTGICTCPVSSTCFLSPFSVFSDEFIIYLSPAIRPTRATYTYPLIRFPRALHRSSTTFTWSS</sequence>
<gene>
    <name evidence="2" type="ORF">PAXRUDRAFT_829402</name>
</gene>
<dbReference type="PANTHER" id="PTHR39147">
    <property type="entry name" value="PROTEIN SPT21"/>
    <property type="match status" value="1"/>
</dbReference>
<dbReference type="InParanoid" id="A0A0D0E615"/>